<dbReference type="InterPro" id="IPR055469">
    <property type="entry name" value="DUF7041"/>
</dbReference>
<dbReference type="AlphaFoldDB" id="A0A0K2ULX5"/>
<reference evidence="2" key="1">
    <citation type="submission" date="2014-05" db="EMBL/GenBank/DDBJ databases">
        <authorList>
            <person name="Chronopoulou M."/>
        </authorList>
    </citation>
    <scope>NUCLEOTIDE SEQUENCE</scope>
    <source>
        <tissue evidence="2">Whole organism</tissue>
    </source>
</reference>
<evidence type="ECO:0000313" key="2">
    <source>
        <dbReference type="EMBL" id="CDW39075.1"/>
    </source>
</evidence>
<name>A0A0K2ULX5_LEPSM</name>
<organism evidence="2">
    <name type="scientific">Lepeophtheirus salmonis</name>
    <name type="common">Salmon louse</name>
    <name type="synonym">Caligus salmonis</name>
    <dbReference type="NCBI Taxonomy" id="72036"/>
    <lineage>
        <taxon>Eukaryota</taxon>
        <taxon>Metazoa</taxon>
        <taxon>Ecdysozoa</taxon>
        <taxon>Arthropoda</taxon>
        <taxon>Crustacea</taxon>
        <taxon>Multicrustacea</taxon>
        <taxon>Hexanauplia</taxon>
        <taxon>Copepoda</taxon>
        <taxon>Siphonostomatoida</taxon>
        <taxon>Caligidae</taxon>
        <taxon>Lepeophtheirus</taxon>
    </lineage>
</organism>
<evidence type="ECO:0000259" key="1">
    <source>
        <dbReference type="Pfam" id="PF23055"/>
    </source>
</evidence>
<feature type="non-terminal residue" evidence="2">
    <location>
        <position position="1"/>
    </location>
</feature>
<accession>A0A0K2ULX5</accession>
<proteinExistence type="predicted"/>
<sequence>TTRKQKKKCELSYLSAKLPTFTAFRPSTYFVRIKAQFELSKITQDRIKYKYLLSVILENILYKISEYSLNKCQKNHNPYAALKA</sequence>
<protein>
    <recommendedName>
        <fullName evidence="1">DUF7041 domain-containing protein</fullName>
    </recommendedName>
</protein>
<dbReference type="EMBL" id="HACA01021714">
    <property type="protein sequence ID" value="CDW39075.1"/>
    <property type="molecule type" value="Transcribed_RNA"/>
</dbReference>
<feature type="domain" description="DUF7041" evidence="1">
    <location>
        <begin position="18"/>
        <end position="84"/>
    </location>
</feature>
<dbReference type="Pfam" id="PF23055">
    <property type="entry name" value="DUF7041"/>
    <property type="match status" value="1"/>
</dbReference>